<dbReference type="STRING" id="49451.A0A1J6KYD4"/>
<dbReference type="CDD" id="cd00167">
    <property type="entry name" value="SANT"/>
    <property type="match status" value="1"/>
</dbReference>
<comment type="subcellular location">
    <subcellularLocation>
        <location evidence="1">Nucleus</location>
    </subcellularLocation>
</comment>
<dbReference type="Proteomes" id="UP000187609">
    <property type="component" value="Unassembled WGS sequence"/>
</dbReference>
<dbReference type="EMBL" id="MJEQ01002732">
    <property type="protein sequence ID" value="OIT26639.1"/>
    <property type="molecule type" value="Genomic_DNA"/>
</dbReference>
<dbReference type="GO" id="GO:0009908">
    <property type="term" value="P:flower development"/>
    <property type="evidence" value="ECO:0007669"/>
    <property type="project" value="UniProtKB-ARBA"/>
</dbReference>
<dbReference type="InterPro" id="IPR009057">
    <property type="entry name" value="Homeodomain-like_sf"/>
</dbReference>
<dbReference type="Pfam" id="PF00249">
    <property type="entry name" value="Myb_DNA-binding"/>
    <property type="match status" value="1"/>
</dbReference>
<dbReference type="GO" id="GO:0048262">
    <property type="term" value="P:determination of dorsal/ventral asymmetry"/>
    <property type="evidence" value="ECO:0007669"/>
    <property type="project" value="UniProtKB-ARBA"/>
</dbReference>
<dbReference type="AlphaFoldDB" id="A0A1J6KYD4"/>
<dbReference type="OrthoDB" id="118550at2759"/>
<keyword evidence="2" id="KW-0217">Developmental protein</keyword>
<comment type="caution">
    <text evidence="8">The sequence shown here is derived from an EMBL/GenBank/DDBJ whole genome shotgun (WGS) entry which is preliminary data.</text>
</comment>
<proteinExistence type="predicted"/>
<evidence type="ECO:0000256" key="4">
    <source>
        <dbReference type="ARBA" id="ARBA00023163"/>
    </source>
</evidence>
<evidence type="ECO:0000313" key="8">
    <source>
        <dbReference type="EMBL" id="OIT26639.1"/>
    </source>
</evidence>
<dbReference type="GO" id="GO:0010597">
    <property type="term" value="P:green leaf volatile biosynthetic process"/>
    <property type="evidence" value="ECO:0007669"/>
    <property type="project" value="UniProtKB-ARBA"/>
</dbReference>
<dbReference type="SUPFAM" id="SSF46689">
    <property type="entry name" value="Homeodomain-like"/>
    <property type="match status" value="1"/>
</dbReference>
<evidence type="ECO:0000256" key="5">
    <source>
        <dbReference type="ARBA" id="ARBA00023242"/>
    </source>
</evidence>
<keyword evidence="9" id="KW-1185">Reference proteome</keyword>
<organism evidence="8 9">
    <name type="scientific">Nicotiana attenuata</name>
    <name type="common">Coyote tobacco</name>
    <dbReference type="NCBI Taxonomy" id="49451"/>
    <lineage>
        <taxon>Eukaryota</taxon>
        <taxon>Viridiplantae</taxon>
        <taxon>Streptophyta</taxon>
        <taxon>Embryophyta</taxon>
        <taxon>Tracheophyta</taxon>
        <taxon>Spermatophyta</taxon>
        <taxon>Magnoliopsida</taxon>
        <taxon>eudicotyledons</taxon>
        <taxon>Gunneridae</taxon>
        <taxon>Pentapetalae</taxon>
        <taxon>asterids</taxon>
        <taxon>lamiids</taxon>
        <taxon>Solanales</taxon>
        <taxon>Solanaceae</taxon>
        <taxon>Nicotianoideae</taxon>
        <taxon>Nicotianeae</taxon>
        <taxon>Nicotiana</taxon>
    </lineage>
</organism>
<feature type="region of interest" description="Disordered" evidence="6">
    <location>
        <begin position="65"/>
        <end position="88"/>
    </location>
</feature>
<dbReference type="SMART" id="SM00717">
    <property type="entry name" value="SANT"/>
    <property type="match status" value="1"/>
</dbReference>
<dbReference type="GeneID" id="109215037"/>
<dbReference type="OMA" id="AYFTSSH"/>
<dbReference type="Gramene" id="OIT26639">
    <property type="protein sequence ID" value="OIT26639"/>
    <property type="gene ID" value="A4A49_24561"/>
</dbReference>
<dbReference type="PANTHER" id="PTHR43952">
    <property type="entry name" value="MYB FAMILY TRANSCRIPTION FACTOR-RELATED"/>
    <property type="match status" value="1"/>
</dbReference>
<dbReference type="InterPro" id="IPR044636">
    <property type="entry name" value="RADIALIS-like"/>
</dbReference>
<reference evidence="8" key="1">
    <citation type="submission" date="2016-11" db="EMBL/GenBank/DDBJ databases">
        <title>The genome of Nicotiana attenuata.</title>
        <authorList>
            <person name="Xu S."/>
            <person name="Brockmoeller T."/>
            <person name="Gaquerel E."/>
            <person name="Navarro A."/>
            <person name="Kuhl H."/>
            <person name="Gase K."/>
            <person name="Ling Z."/>
            <person name="Zhou W."/>
            <person name="Kreitzer C."/>
            <person name="Stanke M."/>
            <person name="Tang H."/>
            <person name="Lyons E."/>
            <person name="Pandey P."/>
            <person name="Pandey S.P."/>
            <person name="Timmermann B."/>
            <person name="Baldwin I.T."/>
        </authorList>
    </citation>
    <scope>NUCLEOTIDE SEQUENCE [LARGE SCALE GENOMIC DNA]</scope>
    <source>
        <strain evidence="8">UT</strain>
    </source>
</reference>
<dbReference type="GO" id="GO:0003700">
    <property type="term" value="F:DNA-binding transcription factor activity"/>
    <property type="evidence" value="ECO:0007669"/>
    <property type="project" value="InterPro"/>
</dbReference>
<dbReference type="FunFam" id="1.10.10.60:FF:000154">
    <property type="entry name" value="Transcription factor SRM1"/>
    <property type="match status" value="1"/>
</dbReference>
<accession>A0A1J6KYD4</accession>
<keyword evidence="4" id="KW-0804">Transcription</keyword>
<gene>
    <name evidence="8" type="primary">RL2_1</name>
    <name evidence="8" type="ORF">A4A49_24561</name>
</gene>
<dbReference type="KEGG" id="nau:109215037"/>
<dbReference type="InterPro" id="IPR001005">
    <property type="entry name" value="SANT/Myb"/>
</dbReference>
<dbReference type="GO" id="GO:0005634">
    <property type="term" value="C:nucleus"/>
    <property type="evidence" value="ECO:0007669"/>
    <property type="project" value="UniProtKB-SubCell"/>
</dbReference>
<dbReference type="GO" id="GO:0000976">
    <property type="term" value="F:transcription cis-regulatory region binding"/>
    <property type="evidence" value="ECO:0007669"/>
    <property type="project" value="UniProtKB-ARBA"/>
</dbReference>
<protein>
    <submittedName>
        <fullName evidence="8">Protein radialis-like 2</fullName>
    </submittedName>
</protein>
<name>A0A1J6KYD4_NICAT</name>
<sequence length="97" mass="11251">MASNSTWTPQQNKKFENALAIYDKDTPDRWRNLAKAVGGGKTEEDVKIHYEKLVEDIKRIESGQVPLPKYNKPNGGHNNKGYSFNDEEQRLRYLKLQ</sequence>
<evidence type="ECO:0000313" key="9">
    <source>
        <dbReference type="Proteomes" id="UP000187609"/>
    </source>
</evidence>
<evidence type="ECO:0000256" key="3">
    <source>
        <dbReference type="ARBA" id="ARBA00023015"/>
    </source>
</evidence>
<evidence type="ECO:0000256" key="2">
    <source>
        <dbReference type="ARBA" id="ARBA00022473"/>
    </source>
</evidence>
<feature type="domain" description="Myb-like" evidence="7">
    <location>
        <begin position="1"/>
        <end position="54"/>
    </location>
</feature>
<keyword evidence="5" id="KW-0539">Nucleus</keyword>
<dbReference type="SMR" id="A0A1J6KYD4"/>
<dbReference type="PROSITE" id="PS50090">
    <property type="entry name" value="MYB_LIKE"/>
    <property type="match status" value="1"/>
</dbReference>
<evidence type="ECO:0000259" key="7">
    <source>
        <dbReference type="PROSITE" id="PS50090"/>
    </source>
</evidence>
<evidence type="ECO:0000256" key="6">
    <source>
        <dbReference type="SAM" id="MobiDB-lite"/>
    </source>
</evidence>
<dbReference type="PANTHER" id="PTHR43952:SF89">
    <property type="entry name" value="PROTEIN RADIALIS-LIKE 3"/>
    <property type="match status" value="1"/>
</dbReference>
<evidence type="ECO:0000256" key="1">
    <source>
        <dbReference type="ARBA" id="ARBA00004123"/>
    </source>
</evidence>
<dbReference type="Gene3D" id="1.10.10.60">
    <property type="entry name" value="Homeodomain-like"/>
    <property type="match status" value="1"/>
</dbReference>
<keyword evidence="3" id="KW-0805">Transcription regulation</keyword>